<feature type="compositionally biased region" description="Polar residues" evidence="1">
    <location>
        <begin position="172"/>
        <end position="190"/>
    </location>
</feature>
<feature type="compositionally biased region" description="Basic and acidic residues" evidence="1">
    <location>
        <begin position="400"/>
        <end position="412"/>
    </location>
</feature>
<evidence type="ECO:0000259" key="2">
    <source>
        <dbReference type="Pfam" id="PF15232"/>
    </source>
</evidence>
<feature type="region of interest" description="Disordered" evidence="1">
    <location>
        <begin position="394"/>
        <end position="422"/>
    </location>
</feature>
<feature type="compositionally biased region" description="Basic and acidic residues" evidence="1">
    <location>
        <begin position="460"/>
        <end position="471"/>
    </location>
</feature>
<feature type="region of interest" description="Disordered" evidence="1">
    <location>
        <begin position="1"/>
        <end position="48"/>
    </location>
</feature>
<dbReference type="PANTHER" id="PTHR33775">
    <property type="entry name" value="CARDIAC-ENRICHED FHL2-INTERACTING PROTEIN-RELATED"/>
    <property type="match status" value="1"/>
</dbReference>
<feature type="compositionally biased region" description="Basic and acidic residues" evidence="1">
    <location>
        <begin position="130"/>
        <end position="140"/>
    </location>
</feature>
<dbReference type="RefSeq" id="XP_004697077.1">
    <property type="nucleotide sequence ID" value="XM_004697020.2"/>
</dbReference>
<feature type="compositionally biased region" description="Gly residues" evidence="1">
    <location>
        <begin position="556"/>
        <end position="575"/>
    </location>
</feature>
<feature type="compositionally biased region" description="Basic and acidic residues" evidence="1">
    <location>
        <begin position="87"/>
        <end position="116"/>
    </location>
</feature>
<feature type="compositionally biased region" description="Pro residues" evidence="1">
    <location>
        <begin position="194"/>
        <end position="205"/>
    </location>
</feature>
<keyword evidence="3" id="KW-1185">Reference proteome</keyword>
<evidence type="ECO:0000256" key="1">
    <source>
        <dbReference type="SAM" id="MobiDB-lite"/>
    </source>
</evidence>
<dbReference type="PANTHER" id="PTHR33775:SF1">
    <property type="entry name" value="PROLINE-RICH BASIC PROTEIN 1"/>
    <property type="match status" value="1"/>
</dbReference>
<evidence type="ECO:0000313" key="4">
    <source>
        <dbReference type="RefSeq" id="XP_004697077.1"/>
    </source>
</evidence>
<dbReference type="GeneID" id="101648610"/>
<dbReference type="InterPro" id="IPR027838">
    <property type="entry name" value="DUF4585"/>
</dbReference>
<dbReference type="Pfam" id="PF15232">
    <property type="entry name" value="DUF4585"/>
    <property type="match status" value="1"/>
</dbReference>
<name>A0ABM0ICP6_ECHTE</name>
<feature type="region of interest" description="Disordered" evidence="1">
    <location>
        <begin position="554"/>
        <end position="689"/>
    </location>
</feature>
<organism evidence="3 4">
    <name type="scientific">Echinops telfairi</name>
    <name type="common">Lesser hedgehog tenrec</name>
    <dbReference type="NCBI Taxonomy" id="9371"/>
    <lineage>
        <taxon>Eukaryota</taxon>
        <taxon>Metazoa</taxon>
        <taxon>Chordata</taxon>
        <taxon>Craniata</taxon>
        <taxon>Vertebrata</taxon>
        <taxon>Euteleostomi</taxon>
        <taxon>Mammalia</taxon>
        <taxon>Eutheria</taxon>
        <taxon>Afrotheria</taxon>
        <taxon>Tenrecidae</taxon>
        <taxon>Tenrecinae</taxon>
        <taxon>Echinops</taxon>
    </lineage>
</organism>
<proteinExistence type="predicted"/>
<feature type="compositionally biased region" description="Low complexity" evidence="1">
    <location>
        <begin position="318"/>
        <end position="333"/>
    </location>
</feature>
<feature type="compositionally biased region" description="Pro residues" evidence="1">
    <location>
        <begin position="495"/>
        <end position="504"/>
    </location>
</feature>
<reference evidence="4" key="1">
    <citation type="submission" date="2025-08" db="UniProtKB">
        <authorList>
            <consortium name="RefSeq"/>
        </authorList>
    </citation>
    <scope>IDENTIFICATION</scope>
</reference>
<dbReference type="InterPro" id="IPR052303">
    <property type="entry name" value="CEFIP"/>
</dbReference>
<feature type="region of interest" description="Disordered" evidence="1">
    <location>
        <begin position="444"/>
        <end position="542"/>
    </location>
</feature>
<gene>
    <name evidence="4" type="primary">PROB1</name>
</gene>
<feature type="region of interest" description="Disordered" evidence="1">
    <location>
        <begin position="70"/>
        <end position="266"/>
    </location>
</feature>
<evidence type="ECO:0000313" key="3">
    <source>
        <dbReference type="Proteomes" id="UP000694863"/>
    </source>
</evidence>
<feature type="domain" description="DUF4585" evidence="2">
    <location>
        <begin position="679"/>
        <end position="743"/>
    </location>
</feature>
<sequence>VEVALEERAAPARSRTVPKRQIELRPRPRSPRRASGAQRPARLLRTGSLDESLSRLQAAAGHVQTALARKLSPAPLALSRVPSGPTERLEPTTRETARGARVVQEEPRSRPPRAQDRAALPRAPRPWPSLRERAIRRDKPPPGTEPLGPVSSSIFLQSEEKVPEAPHREPKIQSQRETSNPARSPPFQTRSPWPVKPGSPSPPWEAPNGALRGPRCPPPQALSPWERAVRRVRSPSVHEASSTWENWNPAVEETVSSRRSPSPPTLAQWDLGVARARSPALEAPALRELPLPAVWVAGKGSPSPPAMPGCAAPDGPVERPGSPSSPEPRAASVQRSRAALNGVTQEAQAPSTPSTLGTPEPTEAQSPSTPEILDLAFRGGSQPSLELVAACQPPSCGHVRAPEAGERPETLRPGEAAAGHSCVAIRRPRDVRKMVKTTYAPTFPERTPILDLPVSPADPQLEKDTKPKVQDPEAPGSPEPAHYTSVFRKDFLPIVPHPYEPSGPPSNLDTAPREASKPNGIPRRRAENNTAKPFARTEIRLPRALGLLRRVEGSLGVPGRGLGGLEHPDVGGGGCLLPDGTGQVSPPEGPRTSPQGSSPEPARTHQPGPPGPNDPQAYRGLSPESSPKLETAPALTLPRETQAKARGTAPAQPRSASAPPMDRSPEGPSLGARRPLGTAHPGKVLVDPESGRYYYVEAPRQPRLRLLFDPESGQYVEVLLPPSPSGQPHHVYTPLALGSSLYPAAYAPAGLSLPSSPGLPAVSPQLPWASEARPPDRMYCLPVGGTPSPAPPLFLCAAPASSGPAQQGRASLFPV</sequence>
<feature type="non-terminal residue" evidence="4">
    <location>
        <position position="1"/>
    </location>
</feature>
<feature type="region of interest" description="Disordered" evidence="1">
    <location>
        <begin position="295"/>
        <end position="379"/>
    </location>
</feature>
<feature type="compositionally biased region" description="Basic and acidic residues" evidence="1">
    <location>
        <begin position="158"/>
        <end position="171"/>
    </location>
</feature>
<dbReference type="Proteomes" id="UP000694863">
    <property type="component" value="Unplaced"/>
</dbReference>
<protein>
    <submittedName>
        <fullName evidence="4">Proline-rich basic protein 1</fullName>
    </submittedName>
</protein>
<feature type="compositionally biased region" description="Low complexity" evidence="1">
    <location>
        <begin position="649"/>
        <end position="660"/>
    </location>
</feature>
<feature type="compositionally biased region" description="Basic and acidic residues" evidence="1">
    <location>
        <begin position="1"/>
        <end position="10"/>
    </location>
</feature>
<accession>A0ABM0ICP6</accession>
<feature type="compositionally biased region" description="Polar residues" evidence="1">
    <location>
        <begin position="342"/>
        <end position="369"/>
    </location>
</feature>